<evidence type="ECO:0008006" key="4">
    <source>
        <dbReference type="Google" id="ProtNLM"/>
    </source>
</evidence>
<keyword evidence="1" id="KW-1133">Transmembrane helix</keyword>
<dbReference type="InterPro" id="IPR053286">
    <property type="entry name" value="Nematode_rcpt-like_srab"/>
</dbReference>
<feature type="transmembrane region" description="Helical" evidence="1">
    <location>
        <begin position="52"/>
        <end position="74"/>
    </location>
</feature>
<evidence type="ECO:0000256" key="1">
    <source>
        <dbReference type="SAM" id="Phobius"/>
    </source>
</evidence>
<dbReference type="AlphaFoldDB" id="A0AAN5CTJ7"/>
<proteinExistence type="predicted"/>
<feature type="non-terminal residue" evidence="2">
    <location>
        <position position="258"/>
    </location>
</feature>
<organism evidence="2 3">
    <name type="scientific">Pristionchus mayeri</name>
    <dbReference type="NCBI Taxonomy" id="1317129"/>
    <lineage>
        <taxon>Eukaryota</taxon>
        <taxon>Metazoa</taxon>
        <taxon>Ecdysozoa</taxon>
        <taxon>Nematoda</taxon>
        <taxon>Chromadorea</taxon>
        <taxon>Rhabditida</taxon>
        <taxon>Rhabditina</taxon>
        <taxon>Diplogasteromorpha</taxon>
        <taxon>Diplogasteroidea</taxon>
        <taxon>Neodiplogasteridae</taxon>
        <taxon>Pristionchus</taxon>
    </lineage>
</organism>
<name>A0AAN5CTJ7_9BILA</name>
<dbReference type="PANTHER" id="PTHR46561:SF11">
    <property type="entry name" value="SERPENTINE RECEPTOR CLASS ALPHA_BETA-14"/>
    <property type="match status" value="1"/>
</dbReference>
<protein>
    <recommendedName>
        <fullName evidence="4">G protein-coupled receptor</fullName>
    </recommendedName>
</protein>
<evidence type="ECO:0000313" key="3">
    <source>
        <dbReference type="Proteomes" id="UP001328107"/>
    </source>
</evidence>
<keyword evidence="1" id="KW-0472">Membrane</keyword>
<feature type="transmembrane region" description="Helical" evidence="1">
    <location>
        <begin position="154"/>
        <end position="182"/>
    </location>
</feature>
<feature type="transmembrane region" description="Helical" evidence="1">
    <location>
        <begin position="12"/>
        <end position="32"/>
    </location>
</feature>
<gene>
    <name evidence="2" type="ORF">PMAYCL1PPCAC_20763</name>
</gene>
<dbReference type="Proteomes" id="UP001328107">
    <property type="component" value="Unassembled WGS sequence"/>
</dbReference>
<sequence length="258" mass="30027">GVRFLVHENTKILFRFYYSLSMLHSIIFGCLYLSELFRLRYECFLIDFRYILLTRCIGIASIVSSHHIILVMSFERLFSSIFPAYFERNSSKLLAVSLGFTAVRNVHRLNFELDLCSTIISSSYTMLTLSDSWRLFREIKIPIPNELLPQNVEVFVDFCSVLTISYFFSFLIACFDLYLNFLRKPAVSTTLAVTYQIAENRKVILILLPIELMETMLNLFTTVAQVLYGKPNSDRSPHLPRDDHAHRAFSTYSLILHQ</sequence>
<feature type="transmembrane region" description="Helical" evidence="1">
    <location>
        <begin position="203"/>
        <end position="228"/>
    </location>
</feature>
<feature type="non-terminal residue" evidence="2">
    <location>
        <position position="1"/>
    </location>
</feature>
<comment type="caution">
    <text evidence="2">The sequence shown here is derived from an EMBL/GenBank/DDBJ whole genome shotgun (WGS) entry which is preliminary data.</text>
</comment>
<keyword evidence="1" id="KW-0812">Transmembrane</keyword>
<keyword evidence="3" id="KW-1185">Reference proteome</keyword>
<evidence type="ECO:0000313" key="2">
    <source>
        <dbReference type="EMBL" id="GMR50568.1"/>
    </source>
</evidence>
<reference evidence="3" key="1">
    <citation type="submission" date="2022-10" db="EMBL/GenBank/DDBJ databases">
        <title>Genome assembly of Pristionchus species.</title>
        <authorList>
            <person name="Yoshida K."/>
            <person name="Sommer R.J."/>
        </authorList>
    </citation>
    <scope>NUCLEOTIDE SEQUENCE [LARGE SCALE GENOMIC DNA]</scope>
    <source>
        <strain evidence="3">RS5460</strain>
    </source>
</reference>
<dbReference type="EMBL" id="BTRK01000004">
    <property type="protein sequence ID" value="GMR50568.1"/>
    <property type="molecule type" value="Genomic_DNA"/>
</dbReference>
<dbReference type="PANTHER" id="PTHR46561">
    <property type="entry name" value="SERPENTINE RECEPTOR, CLASS AB (CLASS A-LIKE)-RELATED"/>
    <property type="match status" value="1"/>
</dbReference>
<accession>A0AAN5CTJ7</accession>